<dbReference type="EMBL" id="JRES01001241">
    <property type="protein sequence ID" value="KNC24382.1"/>
    <property type="molecule type" value="Genomic_DNA"/>
</dbReference>
<dbReference type="AlphaFoldDB" id="A0A0L0BWI1"/>
<comment type="caution">
    <text evidence="1">The sequence shown here is derived from an EMBL/GenBank/DDBJ whole genome shotgun (WGS) entry which is preliminary data.</text>
</comment>
<dbReference type="Proteomes" id="UP000037069">
    <property type="component" value="Unassembled WGS sequence"/>
</dbReference>
<gene>
    <name evidence="1" type="ORF">FF38_14053</name>
</gene>
<protein>
    <submittedName>
        <fullName evidence="1">Uncharacterized protein</fullName>
    </submittedName>
</protein>
<organism evidence="1 2">
    <name type="scientific">Lucilia cuprina</name>
    <name type="common">Green bottle fly</name>
    <name type="synonym">Australian sheep blowfly</name>
    <dbReference type="NCBI Taxonomy" id="7375"/>
    <lineage>
        <taxon>Eukaryota</taxon>
        <taxon>Metazoa</taxon>
        <taxon>Ecdysozoa</taxon>
        <taxon>Arthropoda</taxon>
        <taxon>Hexapoda</taxon>
        <taxon>Insecta</taxon>
        <taxon>Pterygota</taxon>
        <taxon>Neoptera</taxon>
        <taxon>Endopterygota</taxon>
        <taxon>Diptera</taxon>
        <taxon>Brachycera</taxon>
        <taxon>Muscomorpha</taxon>
        <taxon>Oestroidea</taxon>
        <taxon>Calliphoridae</taxon>
        <taxon>Luciliinae</taxon>
        <taxon>Lucilia</taxon>
    </lineage>
</organism>
<proteinExistence type="predicted"/>
<evidence type="ECO:0000313" key="1">
    <source>
        <dbReference type="EMBL" id="KNC24382.1"/>
    </source>
</evidence>
<name>A0A0L0BWI1_LUCCU</name>
<keyword evidence="2" id="KW-1185">Reference proteome</keyword>
<accession>A0A0L0BWI1</accession>
<evidence type="ECO:0000313" key="2">
    <source>
        <dbReference type="Proteomes" id="UP000037069"/>
    </source>
</evidence>
<sequence length="235" mass="26495">MHLHILVSLVIRNDRQDNMRGGGTAIYVKVGLRVREILRISDPNYFESLFVEVKCGNKDVLVGVVYSQHGNLDGLESTLGDLCSRYGSSVILGKQYVGLKGIKFTVKEYASVLPQCSILSPWLFLLYVVPFSLSNSSSSPHLSPKLLCSTVFISAHNYTWQLISITSLAFPKIHKRFFLFLSKNITNYDFESLRHVFIHLELPPLGEIACKKGNLYLLRKETYNVIALRSLGSDH</sequence>
<reference evidence="1 2" key="1">
    <citation type="journal article" date="2015" name="Nat. Commun.">
        <title>Lucilia cuprina genome unlocks parasitic fly biology to underpin future interventions.</title>
        <authorList>
            <person name="Anstead C.A."/>
            <person name="Korhonen P.K."/>
            <person name="Young N.D."/>
            <person name="Hall R.S."/>
            <person name="Jex A.R."/>
            <person name="Murali S.C."/>
            <person name="Hughes D.S."/>
            <person name="Lee S.F."/>
            <person name="Perry T."/>
            <person name="Stroehlein A.J."/>
            <person name="Ansell B.R."/>
            <person name="Breugelmans B."/>
            <person name="Hofmann A."/>
            <person name="Qu J."/>
            <person name="Dugan S."/>
            <person name="Lee S.L."/>
            <person name="Chao H."/>
            <person name="Dinh H."/>
            <person name="Han Y."/>
            <person name="Doddapaneni H.V."/>
            <person name="Worley K.C."/>
            <person name="Muzny D.M."/>
            <person name="Ioannidis P."/>
            <person name="Waterhouse R.M."/>
            <person name="Zdobnov E.M."/>
            <person name="James P.J."/>
            <person name="Bagnall N.H."/>
            <person name="Kotze A.C."/>
            <person name="Gibbs R.A."/>
            <person name="Richards S."/>
            <person name="Batterham P."/>
            <person name="Gasser R.B."/>
        </authorList>
    </citation>
    <scope>NUCLEOTIDE SEQUENCE [LARGE SCALE GENOMIC DNA]</scope>
    <source>
        <strain evidence="1 2">LS</strain>
        <tissue evidence="1">Full body</tissue>
    </source>
</reference>